<dbReference type="InterPro" id="IPR032819">
    <property type="entry name" value="TruB_C"/>
</dbReference>
<comment type="similarity">
    <text evidence="2 5">Belongs to the pseudouridine synthase TruB family. Type 1 subfamily.</text>
</comment>
<dbReference type="GO" id="GO:0031119">
    <property type="term" value="P:tRNA pseudouridine synthesis"/>
    <property type="evidence" value="ECO:0007669"/>
    <property type="project" value="UniProtKB-UniRule"/>
</dbReference>
<dbReference type="PANTHER" id="PTHR13767">
    <property type="entry name" value="TRNA-PSEUDOURIDINE SYNTHASE"/>
    <property type="match status" value="1"/>
</dbReference>
<dbReference type="CDD" id="cd02573">
    <property type="entry name" value="PseudoU_synth_EcTruB"/>
    <property type="match status" value="1"/>
</dbReference>
<dbReference type="Proteomes" id="UP000823894">
    <property type="component" value="Unassembled WGS sequence"/>
</dbReference>
<dbReference type="GO" id="GO:0160148">
    <property type="term" value="F:tRNA pseudouridine(55) synthase activity"/>
    <property type="evidence" value="ECO:0007669"/>
    <property type="project" value="UniProtKB-EC"/>
</dbReference>
<dbReference type="AlphaFoldDB" id="A0A9D2SWD6"/>
<evidence type="ECO:0000313" key="9">
    <source>
        <dbReference type="Proteomes" id="UP000823894"/>
    </source>
</evidence>
<evidence type="ECO:0000256" key="5">
    <source>
        <dbReference type="HAMAP-Rule" id="MF_01080"/>
    </source>
</evidence>
<evidence type="ECO:0000256" key="2">
    <source>
        <dbReference type="ARBA" id="ARBA00005642"/>
    </source>
</evidence>
<dbReference type="NCBIfam" id="TIGR00431">
    <property type="entry name" value="TruB"/>
    <property type="match status" value="1"/>
</dbReference>
<feature type="domain" description="tRNA pseudouridylate synthase B C-terminal" evidence="7">
    <location>
        <begin position="173"/>
        <end position="231"/>
    </location>
</feature>
<dbReference type="Pfam" id="PF01509">
    <property type="entry name" value="TruB_N"/>
    <property type="match status" value="1"/>
</dbReference>
<comment type="caution">
    <text evidence="8">The sequence shown here is derived from an EMBL/GenBank/DDBJ whole genome shotgun (WGS) entry which is preliminary data.</text>
</comment>
<reference evidence="8" key="1">
    <citation type="journal article" date="2021" name="PeerJ">
        <title>Extensive microbial diversity within the chicken gut microbiome revealed by metagenomics and culture.</title>
        <authorList>
            <person name="Gilroy R."/>
            <person name="Ravi A."/>
            <person name="Getino M."/>
            <person name="Pursley I."/>
            <person name="Horton D.L."/>
            <person name="Alikhan N.F."/>
            <person name="Baker D."/>
            <person name="Gharbi K."/>
            <person name="Hall N."/>
            <person name="Watson M."/>
            <person name="Adriaenssens E.M."/>
            <person name="Foster-Nyarko E."/>
            <person name="Jarju S."/>
            <person name="Secka A."/>
            <person name="Antonio M."/>
            <person name="Oren A."/>
            <person name="Chaudhuri R.R."/>
            <person name="La Ragione R."/>
            <person name="Hildebrand F."/>
            <person name="Pallen M.J."/>
        </authorList>
    </citation>
    <scope>NUCLEOTIDE SEQUENCE</scope>
    <source>
        <strain evidence="8">ChiGjej1B1-1692</strain>
    </source>
</reference>
<name>A0A9D2SWD6_9FIRM</name>
<evidence type="ECO:0000259" key="7">
    <source>
        <dbReference type="Pfam" id="PF16198"/>
    </source>
</evidence>
<protein>
    <recommendedName>
        <fullName evidence="5">tRNA pseudouridine synthase B</fullName>
        <ecNumber evidence="5">5.4.99.25</ecNumber>
    </recommendedName>
    <alternativeName>
        <fullName evidence="5">tRNA pseudouridine(55) synthase</fullName>
        <shortName evidence="5">Psi55 synthase</shortName>
    </alternativeName>
    <alternativeName>
        <fullName evidence="5">tRNA pseudouridylate synthase</fullName>
    </alternativeName>
    <alternativeName>
        <fullName evidence="5">tRNA-uridine isomerase</fullName>
    </alternativeName>
</protein>
<feature type="active site" description="Nucleophile" evidence="5">
    <location>
        <position position="39"/>
    </location>
</feature>
<dbReference type="Pfam" id="PF16198">
    <property type="entry name" value="TruB_C_2"/>
    <property type="match status" value="1"/>
</dbReference>
<dbReference type="InterPro" id="IPR020103">
    <property type="entry name" value="PsdUridine_synth_cat_dom_sf"/>
</dbReference>
<reference evidence="8" key="2">
    <citation type="submission" date="2021-04" db="EMBL/GenBank/DDBJ databases">
        <authorList>
            <person name="Gilroy R."/>
        </authorList>
    </citation>
    <scope>NUCLEOTIDE SEQUENCE</scope>
    <source>
        <strain evidence="8">ChiGjej1B1-1692</strain>
    </source>
</reference>
<gene>
    <name evidence="5 8" type="primary">truB</name>
    <name evidence="8" type="ORF">H9757_03965</name>
</gene>
<organism evidence="8 9">
    <name type="scientific">Candidatus Mediterraneibacter faecigallinarum</name>
    <dbReference type="NCBI Taxonomy" id="2838669"/>
    <lineage>
        <taxon>Bacteria</taxon>
        <taxon>Bacillati</taxon>
        <taxon>Bacillota</taxon>
        <taxon>Clostridia</taxon>
        <taxon>Lachnospirales</taxon>
        <taxon>Lachnospiraceae</taxon>
        <taxon>Mediterraneibacter</taxon>
    </lineage>
</organism>
<accession>A0A9D2SWD6</accession>
<keyword evidence="3 5" id="KW-0819">tRNA processing</keyword>
<dbReference type="Gene3D" id="3.30.2350.10">
    <property type="entry name" value="Pseudouridine synthase"/>
    <property type="match status" value="1"/>
</dbReference>
<evidence type="ECO:0000313" key="8">
    <source>
        <dbReference type="EMBL" id="HJC38203.1"/>
    </source>
</evidence>
<dbReference type="HAMAP" id="MF_01080">
    <property type="entry name" value="TruB_bact"/>
    <property type="match status" value="1"/>
</dbReference>
<dbReference type="EMBL" id="DWWK01000049">
    <property type="protein sequence ID" value="HJC38203.1"/>
    <property type="molecule type" value="Genomic_DNA"/>
</dbReference>
<keyword evidence="4 5" id="KW-0413">Isomerase</keyword>
<evidence type="ECO:0000256" key="1">
    <source>
        <dbReference type="ARBA" id="ARBA00000385"/>
    </source>
</evidence>
<dbReference type="GO" id="GO:1990481">
    <property type="term" value="P:mRNA pseudouridine synthesis"/>
    <property type="evidence" value="ECO:0007669"/>
    <property type="project" value="TreeGrafter"/>
</dbReference>
<evidence type="ECO:0000256" key="4">
    <source>
        <dbReference type="ARBA" id="ARBA00023235"/>
    </source>
</evidence>
<dbReference type="PANTHER" id="PTHR13767:SF2">
    <property type="entry name" value="PSEUDOURIDYLATE SYNTHASE TRUB1"/>
    <property type="match status" value="1"/>
</dbReference>
<dbReference type="EC" id="5.4.99.25" evidence="5"/>
<evidence type="ECO:0000259" key="6">
    <source>
        <dbReference type="Pfam" id="PF01509"/>
    </source>
</evidence>
<dbReference type="SUPFAM" id="SSF55120">
    <property type="entry name" value="Pseudouridine synthase"/>
    <property type="match status" value="1"/>
</dbReference>
<evidence type="ECO:0000256" key="3">
    <source>
        <dbReference type="ARBA" id="ARBA00022694"/>
    </source>
</evidence>
<comment type="function">
    <text evidence="5">Responsible for synthesis of pseudouridine from uracil-55 in the psi GC loop of transfer RNAs.</text>
</comment>
<comment type="catalytic activity">
    <reaction evidence="1 5">
        <text>uridine(55) in tRNA = pseudouridine(55) in tRNA</text>
        <dbReference type="Rhea" id="RHEA:42532"/>
        <dbReference type="Rhea" id="RHEA-COMP:10101"/>
        <dbReference type="Rhea" id="RHEA-COMP:10102"/>
        <dbReference type="ChEBI" id="CHEBI:65314"/>
        <dbReference type="ChEBI" id="CHEBI:65315"/>
        <dbReference type="EC" id="5.4.99.25"/>
    </reaction>
</comment>
<sequence>MINGILNIYKEKGYTSHDVVARLRRIAGQKKIGHTGTLDPDAEGVLPVCLGRATKVCDMLTDRDKTYEAVLLLGKTTDTQDISGTVLSECSTEDLDPERAEECILGFVGEYDQVPPMYSALKVNGRKLYELAREGKTVERKSRRVVIRSIRILEMELPRVRMEVTCSKGTYIRTLCQDIGEQLGVGGCMESLLRTRVGRFRIEESCRLDEMAEAAEQGRLRELVIPLDSMFEDCRKVVMDDRYAAMAYNGNFFQKKHLTERGDFLPGERCRVYDTKGRFIAVYRHDADRHRFTLEKMFLDPEDPGTD</sequence>
<proteinExistence type="inferred from homology"/>
<feature type="domain" description="Pseudouridine synthase II N-terminal" evidence="6">
    <location>
        <begin position="24"/>
        <end position="172"/>
    </location>
</feature>
<dbReference type="GO" id="GO:0003723">
    <property type="term" value="F:RNA binding"/>
    <property type="evidence" value="ECO:0007669"/>
    <property type="project" value="InterPro"/>
</dbReference>
<dbReference type="FunFam" id="3.30.2350.10:FF:000011">
    <property type="entry name" value="tRNA pseudouridine synthase B"/>
    <property type="match status" value="1"/>
</dbReference>
<dbReference type="InterPro" id="IPR002501">
    <property type="entry name" value="PsdUridine_synth_N"/>
</dbReference>
<dbReference type="InterPro" id="IPR014780">
    <property type="entry name" value="tRNA_psdUridine_synth_TruB"/>
</dbReference>